<dbReference type="EMBL" id="MQUQ01000005">
    <property type="protein sequence ID" value="OLZ53767.1"/>
    <property type="molecule type" value="Genomic_DNA"/>
</dbReference>
<reference evidence="3 4" key="1">
    <citation type="submission" date="2016-01" db="EMBL/GenBank/DDBJ databases">
        <title>Amycolatopsis coloradensis genome sequencing and assembly.</title>
        <authorList>
            <person name="Mayilraj S."/>
        </authorList>
    </citation>
    <scope>NUCLEOTIDE SEQUENCE [LARGE SCALE GENOMIC DNA]</scope>
    <source>
        <strain evidence="3 4">DSM 44225</strain>
    </source>
</reference>
<dbReference type="Proteomes" id="UP000187486">
    <property type="component" value="Unassembled WGS sequence"/>
</dbReference>
<feature type="transmembrane region" description="Helical" evidence="1">
    <location>
        <begin position="19"/>
        <end position="37"/>
    </location>
</feature>
<keyword evidence="4" id="KW-1185">Reference proteome</keyword>
<evidence type="ECO:0000259" key="2">
    <source>
        <dbReference type="Pfam" id="PF05124"/>
    </source>
</evidence>
<evidence type="ECO:0000313" key="3">
    <source>
        <dbReference type="EMBL" id="OLZ53767.1"/>
    </source>
</evidence>
<organism evidence="3 4">
    <name type="scientific">Amycolatopsis coloradensis</name>
    <dbReference type="NCBI Taxonomy" id="76021"/>
    <lineage>
        <taxon>Bacteria</taxon>
        <taxon>Bacillati</taxon>
        <taxon>Actinomycetota</taxon>
        <taxon>Actinomycetes</taxon>
        <taxon>Pseudonocardiales</taxon>
        <taxon>Pseudonocardiaceae</taxon>
        <taxon>Amycolatopsis</taxon>
    </lineage>
</organism>
<dbReference type="AlphaFoldDB" id="A0A1R0KXT5"/>
<comment type="caution">
    <text evidence="3">The sequence shown here is derived from an EMBL/GenBank/DDBJ whole genome shotgun (WGS) entry which is preliminary data.</text>
</comment>
<dbReference type="OrthoDB" id="3623299at2"/>
<proteinExistence type="predicted"/>
<dbReference type="Pfam" id="PF05124">
    <property type="entry name" value="S_layer_C"/>
    <property type="match status" value="1"/>
</dbReference>
<feature type="domain" description="S-layer protein outer" evidence="2">
    <location>
        <begin position="116"/>
        <end position="216"/>
    </location>
</feature>
<keyword evidence="1" id="KW-0472">Membrane</keyword>
<keyword evidence="1" id="KW-1133">Transmembrane helix</keyword>
<gene>
    <name evidence="3" type="ORF">BS329_09570</name>
</gene>
<name>A0A1R0KXT5_9PSEU</name>
<keyword evidence="1" id="KW-0812">Transmembrane</keyword>
<sequence length="258" mass="27844">MGLAVGGVGGWLVQALPDISSNLIAAAIGGVLVWVTTNARRRLRLVRARRFWRALGGRHPLVVLGAHDFGQHRRWARAGVVGMGDIGALVEIEAQLRKLGFAGRIAESKQLSPRELSSDLVLIGGPVANAVTRTMLAKLSGVVSYGFAEDLDHGAAVVRDVSTGRVLAPQYEESGYPVSDYALIIRTPNPLAPDTSEIVIVAGCWEHGTAAAAEKLGDRKFLRMMKKREHFEVLLETTVVNGAHYNARVVETRRISPS</sequence>
<protein>
    <recommendedName>
        <fullName evidence="2">S-layer protein outer domain-containing protein</fullName>
    </recommendedName>
</protein>
<accession>A0A1R0KXT5</accession>
<dbReference type="InterPro" id="IPR022651">
    <property type="entry name" value="S_layer_C"/>
</dbReference>
<evidence type="ECO:0000313" key="4">
    <source>
        <dbReference type="Proteomes" id="UP000187486"/>
    </source>
</evidence>
<evidence type="ECO:0000256" key="1">
    <source>
        <dbReference type="SAM" id="Phobius"/>
    </source>
</evidence>